<protein>
    <submittedName>
        <fullName evidence="2">Cyclic nucleotide-binding domain</fullName>
    </submittedName>
</protein>
<dbReference type="Pfam" id="PF00027">
    <property type="entry name" value="cNMP_binding"/>
    <property type="match status" value="1"/>
</dbReference>
<dbReference type="InterPro" id="IPR000595">
    <property type="entry name" value="cNMP-bd_dom"/>
</dbReference>
<name>A0A4V6KR14_9SPHI</name>
<organism evidence="2 3">
    <name type="scientific">Sphingobacterium thalpophilum</name>
    <dbReference type="NCBI Taxonomy" id="259"/>
    <lineage>
        <taxon>Bacteria</taxon>
        <taxon>Pseudomonadati</taxon>
        <taxon>Bacteroidota</taxon>
        <taxon>Sphingobacteriia</taxon>
        <taxon>Sphingobacteriales</taxon>
        <taxon>Sphingobacteriaceae</taxon>
        <taxon>Sphingobacterium</taxon>
    </lineage>
</organism>
<sequence length="190" mass="22264">MINQLKNVLKTFASFDEQELGKIANYFTQKTVKKNTILLKEGIICNEFYFVSTGCIRIFFMDMNGQEKTRYVMLDSDMNLGTALTSFISQQPSIEFIEALDDTELLVINHADFYRLNSELANWRIFYQRILETAYSFQSRRIEHLVTLTAKQRYDNVLKGNPMLIQRLSNRVLASYLDIREETLSRLKSK</sequence>
<dbReference type="InterPro" id="IPR018490">
    <property type="entry name" value="cNMP-bd_dom_sf"/>
</dbReference>
<dbReference type="Gene3D" id="2.60.120.10">
    <property type="entry name" value="Jelly Rolls"/>
    <property type="match status" value="1"/>
</dbReference>
<evidence type="ECO:0000313" key="3">
    <source>
        <dbReference type="Proteomes" id="UP000308196"/>
    </source>
</evidence>
<accession>A0A4V6KR14</accession>
<proteinExistence type="predicted"/>
<gene>
    <name evidence="2" type="ORF">NCTC11429_02460</name>
</gene>
<feature type="domain" description="Cyclic nucleotide-binding" evidence="1">
    <location>
        <begin position="11"/>
        <end position="116"/>
    </location>
</feature>
<dbReference type="SUPFAM" id="SSF51206">
    <property type="entry name" value="cAMP-binding domain-like"/>
    <property type="match status" value="1"/>
</dbReference>
<evidence type="ECO:0000313" key="2">
    <source>
        <dbReference type="EMBL" id="VTR41108.1"/>
    </source>
</evidence>
<dbReference type="CDD" id="cd00038">
    <property type="entry name" value="CAP_ED"/>
    <property type="match status" value="1"/>
</dbReference>
<dbReference type="PROSITE" id="PS50042">
    <property type="entry name" value="CNMP_BINDING_3"/>
    <property type="match status" value="1"/>
</dbReference>
<dbReference type="KEGG" id="stha:NCTC11429_02460"/>
<dbReference type="STRING" id="1123265.GCA_000686625_03841"/>
<dbReference type="GeneID" id="78463173"/>
<dbReference type="InterPro" id="IPR014710">
    <property type="entry name" value="RmlC-like_jellyroll"/>
</dbReference>
<reference evidence="2 3" key="1">
    <citation type="submission" date="2019-05" db="EMBL/GenBank/DDBJ databases">
        <authorList>
            <consortium name="Pathogen Informatics"/>
        </authorList>
    </citation>
    <scope>NUCLEOTIDE SEQUENCE [LARGE SCALE GENOMIC DNA]</scope>
    <source>
        <strain evidence="2 3">NCTC11429</strain>
    </source>
</reference>
<dbReference type="Proteomes" id="UP000308196">
    <property type="component" value="Chromosome"/>
</dbReference>
<dbReference type="EMBL" id="LR590484">
    <property type="protein sequence ID" value="VTR41108.1"/>
    <property type="molecule type" value="Genomic_DNA"/>
</dbReference>
<dbReference type="RefSeq" id="WP_028070539.1">
    <property type="nucleotide sequence ID" value="NZ_LR590484.1"/>
</dbReference>
<evidence type="ECO:0000259" key="1">
    <source>
        <dbReference type="PROSITE" id="PS50042"/>
    </source>
</evidence>
<dbReference type="AlphaFoldDB" id="A0A4V6KR14"/>